<feature type="region of interest" description="Disordered" evidence="1">
    <location>
        <begin position="115"/>
        <end position="139"/>
    </location>
</feature>
<dbReference type="RefSeq" id="WP_149295012.1">
    <property type="nucleotide sequence ID" value="NZ_CP043473.1"/>
</dbReference>
<accession>A0A5C1DGB5</accession>
<protein>
    <submittedName>
        <fullName evidence="2">Uncharacterized protein</fullName>
    </submittedName>
</protein>
<keyword evidence="3" id="KW-1185">Reference proteome</keyword>
<evidence type="ECO:0000256" key="1">
    <source>
        <dbReference type="SAM" id="MobiDB-lite"/>
    </source>
</evidence>
<dbReference type="EMBL" id="CP043473">
    <property type="protein sequence ID" value="QEL54628.1"/>
    <property type="molecule type" value="Genomic_DNA"/>
</dbReference>
<name>A0A5C1DGB5_9NEIS</name>
<proteinExistence type="predicted"/>
<sequence length="139" mass="15256">MGRRFWIFIYKIGAERAMLGCRRWRGKENVDAGLRSGGMPSVGGAGGRAPYRDSEQIVAAICQEAGIITVMRALPHFLLARLLAFAQLRFGNRVEETFVLVTGLFSANAQGDTRNHPAPFDLETWTSQGDPGDSGRMGR</sequence>
<dbReference type="Proteomes" id="UP000322079">
    <property type="component" value="Chromosome"/>
</dbReference>
<evidence type="ECO:0000313" key="3">
    <source>
        <dbReference type="Proteomes" id="UP000322079"/>
    </source>
</evidence>
<dbReference type="AlphaFoldDB" id="A0A5C1DGB5"/>
<gene>
    <name evidence="2" type="ORF">FYK34_03135</name>
</gene>
<dbReference type="KEGG" id="chrm:FYK34_03135"/>
<evidence type="ECO:0000313" key="2">
    <source>
        <dbReference type="EMBL" id="QEL54628.1"/>
    </source>
</evidence>
<reference evidence="2 3" key="1">
    <citation type="submission" date="2019-08" db="EMBL/GenBank/DDBJ databases">
        <title>Chromobacterium paludis, a novel bacterium isolated from a Maryland marsh pond.</title>
        <authorList>
            <person name="Blackburn M.B."/>
            <person name="Gundersen-Rindal D.E."/>
        </authorList>
    </citation>
    <scope>NUCLEOTIDE SEQUENCE [LARGE SCALE GENOMIC DNA]</scope>
    <source>
        <strain evidence="3">IIBBL 257-1</strain>
    </source>
</reference>
<organism evidence="2 3">
    <name type="scientific">Chromobacterium paludis</name>
    <dbReference type="NCBI Taxonomy" id="2605945"/>
    <lineage>
        <taxon>Bacteria</taxon>
        <taxon>Pseudomonadati</taxon>
        <taxon>Pseudomonadota</taxon>
        <taxon>Betaproteobacteria</taxon>
        <taxon>Neisseriales</taxon>
        <taxon>Chromobacteriaceae</taxon>
        <taxon>Chromobacterium</taxon>
    </lineage>
</organism>